<dbReference type="GO" id="GO:0019888">
    <property type="term" value="F:protein phosphatase regulator activity"/>
    <property type="evidence" value="ECO:0007669"/>
    <property type="project" value="TreeGrafter"/>
</dbReference>
<reference evidence="3" key="1">
    <citation type="submission" date="2020-10" db="EMBL/GenBank/DDBJ databases">
        <authorList>
            <person name="Han B."/>
            <person name="Lu T."/>
            <person name="Zhao Q."/>
            <person name="Huang X."/>
            <person name="Zhao Y."/>
        </authorList>
    </citation>
    <scope>NUCLEOTIDE SEQUENCE</scope>
</reference>
<accession>A0A811NZ01</accession>
<evidence type="ECO:0000256" key="1">
    <source>
        <dbReference type="ARBA" id="ARBA00006180"/>
    </source>
</evidence>
<keyword evidence="4" id="KW-1185">Reference proteome</keyword>
<comment type="caution">
    <text evidence="3">The sequence shown here is derived from an EMBL/GenBank/DDBJ whole genome shotgun (WGS) entry which is preliminary data.</text>
</comment>
<dbReference type="OrthoDB" id="295029at2759"/>
<sequence>MANPHTLHSALQYPYNNLLHHHVENIIVSCLEVKRNQLTDHILNDCGLVGKVLAAEKGPSLPVESNVPTLPSEEKEPPRILCTEEDSASHEPETSERLVDAQEGQTGGAAEASSTKGAANEPCSSLKMCATLC</sequence>
<name>A0A811NZ01_9POAL</name>
<organism evidence="3 4">
    <name type="scientific">Miscanthus lutarioriparius</name>
    <dbReference type="NCBI Taxonomy" id="422564"/>
    <lineage>
        <taxon>Eukaryota</taxon>
        <taxon>Viridiplantae</taxon>
        <taxon>Streptophyta</taxon>
        <taxon>Embryophyta</taxon>
        <taxon>Tracheophyta</taxon>
        <taxon>Spermatophyta</taxon>
        <taxon>Magnoliopsida</taxon>
        <taxon>Liliopsida</taxon>
        <taxon>Poales</taxon>
        <taxon>Poaceae</taxon>
        <taxon>PACMAD clade</taxon>
        <taxon>Panicoideae</taxon>
        <taxon>Andropogonodae</taxon>
        <taxon>Andropogoneae</taxon>
        <taxon>Saccharinae</taxon>
        <taxon>Miscanthus</taxon>
    </lineage>
</organism>
<gene>
    <name evidence="3" type="ORF">NCGR_LOCUS20805</name>
</gene>
<feature type="region of interest" description="Disordered" evidence="2">
    <location>
        <begin position="57"/>
        <end position="124"/>
    </location>
</feature>
<dbReference type="PANTHER" id="PTHR12634">
    <property type="entry name" value="SIT4 YEAST -ASSOCIATING PROTEIN-RELATED"/>
    <property type="match status" value="1"/>
</dbReference>
<comment type="similarity">
    <text evidence="1">Belongs to the SAPS family.</text>
</comment>
<dbReference type="Proteomes" id="UP000604825">
    <property type="component" value="Unassembled WGS sequence"/>
</dbReference>
<evidence type="ECO:0000313" key="4">
    <source>
        <dbReference type="Proteomes" id="UP000604825"/>
    </source>
</evidence>
<dbReference type="InterPro" id="IPR007587">
    <property type="entry name" value="SAPS"/>
</dbReference>
<evidence type="ECO:0000256" key="2">
    <source>
        <dbReference type="SAM" id="MobiDB-lite"/>
    </source>
</evidence>
<proteinExistence type="inferred from homology"/>
<dbReference type="PANTHER" id="PTHR12634:SF37">
    <property type="entry name" value="SIT4 PHOSPHATASE-ASSOCIATED FAMILY PROTEIN"/>
    <property type="match status" value="1"/>
</dbReference>
<dbReference type="GO" id="GO:0019903">
    <property type="term" value="F:protein phosphatase binding"/>
    <property type="evidence" value="ECO:0007669"/>
    <property type="project" value="InterPro"/>
</dbReference>
<protein>
    <submittedName>
        <fullName evidence="3">Uncharacterized protein</fullName>
    </submittedName>
</protein>
<feature type="compositionally biased region" description="Low complexity" evidence="2">
    <location>
        <begin position="101"/>
        <end position="115"/>
    </location>
</feature>
<dbReference type="EMBL" id="CAJGYO010000005">
    <property type="protein sequence ID" value="CAD6230541.1"/>
    <property type="molecule type" value="Genomic_DNA"/>
</dbReference>
<dbReference type="Pfam" id="PF04499">
    <property type="entry name" value="SAPS"/>
    <property type="match status" value="1"/>
</dbReference>
<evidence type="ECO:0000313" key="3">
    <source>
        <dbReference type="EMBL" id="CAD6230541.1"/>
    </source>
</evidence>
<feature type="compositionally biased region" description="Basic and acidic residues" evidence="2">
    <location>
        <begin position="87"/>
        <end position="100"/>
    </location>
</feature>
<dbReference type="AlphaFoldDB" id="A0A811NZ01"/>